<dbReference type="PRINTS" id="PR00237">
    <property type="entry name" value="GPCRRHODOPSN"/>
</dbReference>
<dbReference type="Gene3D" id="1.20.1070.10">
    <property type="entry name" value="Rhodopsin 7-helix transmembrane proteins"/>
    <property type="match status" value="2"/>
</dbReference>
<evidence type="ECO:0000256" key="5">
    <source>
        <dbReference type="ARBA" id="ARBA00023136"/>
    </source>
</evidence>
<evidence type="ECO:0000313" key="9">
    <source>
        <dbReference type="Proteomes" id="UP001159427"/>
    </source>
</evidence>
<feature type="transmembrane region" description="Helical" evidence="6">
    <location>
        <begin position="350"/>
        <end position="371"/>
    </location>
</feature>
<dbReference type="SUPFAM" id="SSF81321">
    <property type="entry name" value="Family A G protein-coupled receptor-like"/>
    <property type="match status" value="2"/>
</dbReference>
<comment type="subcellular location">
    <subcellularLocation>
        <location evidence="1">Cell membrane</location>
        <topology evidence="1">Multi-pass membrane protein</topology>
    </subcellularLocation>
</comment>
<feature type="transmembrane region" description="Helical" evidence="6">
    <location>
        <begin position="211"/>
        <end position="232"/>
    </location>
</feature>
<feature type="domain" description="G-protein coupled receptors family 1 profile" evidence="7">
    <location>
        <begin position="223"/>
        <end position="489"/>
    </location>
</feature>
<dbReference type="PROSITE" id="PS50262">
    <property type="entry name" value="G_PROTEIN_RECEP_F1_2"/>
    <property type="match status" value="2"/>
</dbReference>
<comment type="caution">
    <text evidence="8">The sequence shown here is derived from an EMBL/GenBank/DDBJ whole genome shotgun (WGS) entry which is preliminary data.</text>
</comment>
<dbReference type="Pfam" id="PF00001">
    <property type="entry name" value="7tm_1"/>
    <property type="match status" value="1"/>
</dbReference>
<reference evidence="8 9" key="1">
    <citation type="submission" date="2022-05" db="EMBL/GenBank/DDBJ databases">
        <authorList>
            <consortium name="Genoscope - CEA"/>
            <person name="William W."/>
        </authorList>
    </citation>
    <scope>NUCLEOTIDE SEQUENCE [LARGE SCALE GENOMIC DNA]</scope>
</reference>
<dbReference type="InterPro" id="IPR000276">
    <property type="entry name" value="GPCR_Rhodpsn"/>
</dbReference>
<dbReference type="InterPro" id="IPR017452">
    <property type="entry name" value="GPCR_Rhodpsn_7TM"/>
</dbReference>
<sequence>MDYLYLTFCVFNAYLSYTATMLNIIGIYAIRKTFSLPKNFKTLLLSLAVSDLGVGLLAQPMYVAYVMDSKQHNETNETYNAIYIAFLIPTNFFLQASLFSVMALCADRFLAIYLHLRYQELVTNKRVAAVVFSIWVISATISLIMLFIPKDIMYVSYIIIKAACMITAASLSVKLYLTLRRHINQIQVRQVAQNDQGESVQTKRKSAMASLYVYLVFIVCDLPNLCVLIIVATNSETKIDVNHLQFYTLTLVKTSSLSQNFKTLLLSLAVSDLGVGLLAQPMRVILLIPTDWNGNNETSTTYNAIYIAYLLLSNLFIFATLFLVTVLCAERLMAIHFYLRYQELVTHKRVVAVVVSIWILSGLFSLTRLWIPKSIMYVVFGVAQSGCIIAATFFSIRIYMSVRLHVNEMQVLQLQHAPQNAQMVNVRRLRKFAIMSVYVCFVLTVCYLPNICILFAIAFTSRPSTGIKHLQSYTLTLEFLNSSLNPVIYCWKMKHIR</sequence>
<dbReference type="PANTHER" id="PTHR22750">
    <property type="entry name" value="G-PROTEIN COUPLED RECEPTOR"/>
    <property type="match status" value="1"/>
</dbReference>
<accession>A0ABN8STT8</accession>
<organism evidence="8 9">
    <name type="scientific">Porites evermanni</name>
    <dbReference type="NCBI Taxonomy" id="104178"/>
    <lineage>
        <taxon>Eukaryota</taxon>
        <taxon>Metazoa</taxon>
        <taxon>Cnidaria</taxon>
        <taxon>Anthozoa</taxon>
        <taxon>Hexacorallia</taxon>
        <taxon>Scleractinia</taxon>
        <taxon>Fungiina</taxon>
        <taxon>Poritidae</taxon>
        <taxon>Porites</taxon>
    </lineage>
</organism>
<feature type="transmembrane region" description="Helical" evidence="6">
    <location>
        <begin position="470"/>
        <end position="491"/>
    </location>
</feature>
<feature type="transmembrane region" description="Helical" evidence="6">
    <location>
        <begin position="432"/>
        <end position="458"/>
    </location>
</feature>
<keyword evidence="4 6" id="KW-1133">Transmembrane helix</keyword>
<feature type="transmembrane region" description="Helical" evidence="6">
    <location>
        <begin position="154"/>
        <end position="177"/>
    </location>
</feature>
<evidence type="ECO:0000256" key="4">
    <source>
        <dbReference type="ARBA" id="ARBA00022989"/>
    </source>
</evidence>
<keyword evidence="3 6" id="KW-0812">Transmembrane</keyword>
<feature type="transmembrane region" description="Helical" evidence="6">
    <location>
        <begin position="12"/>
        <end position="30"/>
    </location>
</feature>
<name>A0ABN8STT8_9CNID</name>
<feature type="transmembrane region" description="Helical" evidence="6">
    <location>
        <begin position="42"/>
        <end position="62"/>
    </location>
</feature>
<proteinExistence type="predicted"/>
<feature type="domain" description="G-protein coupled receptors family 1 profile" evidence="7">
    <location>
        <begin position="22"/>
        <end position="223"/>
    </location>
</feature>
<keyword evidence="2" id="KW-1003">Cell membrane</keyword>
<keyword evidence="5 6" id="KW-0472">Membrane</keyword>
<evidence type="ECO:0000256" key="6">
    <source>
        <dbReference type="SAM" id="Phobius"/>
    </source>
</evidence>
<evidence type="ECO:0000256" key="2">
    <source>
        <dbReference type="ARBA" id="ARBA00022475"/>
    </source>
</evidence>
<feature type="transmembrane region" description="Helical" evidence="6">
    <location>
        <begin position="82"/>
        <end position="106"/>
    </location>
</feature>
<dbReference type="Proteomes" id="UP001159427">
    <property type="component" value="Unassembled WGS sequence"/>
</dbReference>
<protein>
    <recommendedName>
        <fullName evidence="7">G-protein coupled receptors family 1 profile domain-containing protein</fullName>
    </recommendedName>
</protein>
<dbReference type="EMBL" id="CALNXI010004057">
    <property type="protein sequence ID" value="CAH3194980.1"/>
    <property type="molecule type" value="Genomic_DNA"/>
</dbReference>
<keyword evidence="9" id="KW-1185">Reference proteome</keyword>
<evidence type="ECO:0000256" key="1">
    <source>
        <dbReference type="ARBA" id="ARBA00004651"/>
    </source>
</evidence>
<feature type="transmembrane region" description="Helical" evidence="6">
    <location>
        <begin position="127"/>
        <end position="148"/>
    </location>
</feature>
<evidence type="ECO:0000256" key="3">
    <source>
        <dbReference type="ARBA" id="ARBA00022692"/>
    </source>
</evidence>
<feature type="non-terminal residue" evidence="8">
    <location>
        <position position="497"/>
    </location>
</feature>
<feature type="transmembrane region" description="Helical" evidence="6">
    <location>
        <begin position="306"/>
        <end position="329"/>
    </location>
</feature>
<dbReference type="CDD" id="cd00637">
    <property type="entry name" value="7tm_classA_rhodopsin-like"/>
    <property type="match status" value="2"/>
</dbReference>
<evidence type="ECO:0000259" key="7">
    <source>
        <dbReference type="PROSITE" id="PS50262"/>
    </source>
</evidence>
<evidence type="ECO:0000313" key="8">
    <source>
        <dbReference type="EMBL" id="CAH3194980.1"/>
    </source>
</evidence>
<gene>
    <name evidence="8" type="ORF">PEVE_00029151</name>
</gene>
<feature type="transmembrane region" description="Helical" evidence="6">
    <location>
        <begin position="377"/>
        <end position="400"/>
    </location>
</feature>